<reference evidence="2" key="1">
    <citation type="journal article" date="2022" name="Arch. Microbiol.">
        <title>Bacteroides muris sp. nov. isolated from the cecum of wild-derived house mice.</title>
        <authorList>
            <person name="Fokt H."/>
            <person name="Unni R."/>
            <person name="Repnik U."/>
            <person name="Schmitz R.A."/>
            <person name="Bramkamp M."/>
            <person name="Baines J.F."/>
            <person name="Unterweger D."/>
        </authorList>
    </citation>
    <scope>NUCLEOTIDE SEQUENCE</scope>
    <source>
        <strain evidence="2">KH569_7</strain>
    </source>
</reference>
<protein>
    <recommendedName>
        <fullName evidence="4">Cell surface protein</fullName>
    </recommendedName>
</protein>
<organism evidence="2 3">
    <name type="scientific">Bacteroides muris</name>
    <name type="common">ex Fokt et al. 2023</name>
    <dbReference type="NCBI Taxonomy" id="2937417"/>
    <lineage>
        <taxon>Bacteria</taxon>
        <taxon>Pseudomonadati</taxon>
        <taxon>Bacteroidota</taxon>
        <taxon>Bacteroidia</taxon>
        <taxon>Bacteroidales</taxon>
        <taxon>Bacteroidaceae</taxon>
        <taxon>Bacteroides</taxon>
    </lineage>
</organism>
<comment type="caution">
    <text evidence="2">The sequence shown here is derived from an EMBL/GenBank/DDBJ whole genome shotgun (WGS) entry which is preliminary data.</text>
</comment>
<feature type="coiled-coil region" evidence="1">
    <location>
        <begin position="25"/>
        <end position="112"/>
    </location>
</feature>
<evidence type="ECO:0008006" key="4">
    <source>
        <dbReference type="Google" id="ProtNLM"/>
    </source>
</evidence>
<accession>A0A9X2P0S3</accession>
<dbReference type="Proteomes" id="UP001143810">
    <property type="component" value="Unassembled WGS sequence"/>
</dbReference>
<proteinExistence type="predicted"/>
<evidence type="ECO:0000313" key="2">
    <source>
        <dbReference type="EMBL" id="MCR6509753.1"/>
    </source>
</evidence>
<reference evidence="2" key="2">
    <citation type="submission" date="2022-04" db="EMBL/GenBank/DDBJ databases">
        <authorList>
            <person name="Fokt H."/>
            <person name="Baines J."/>
        </authorList>
    </citation>
    <scope>NUCLEOTIDE SEQUENCE</scope>
    <source>
        <strain evidence="2">KH569_7</strain>
    </source>
</reference>
<evidence type="ECO:0000313" key="3">
    <source>
        <dbReference type="Proteomes" id="UP001143810"/>
    </source>
</evidence>
<dbReference type="EMBL" id="JAMZEE010000057">
    <property type="protein sequence ID" value="MCR6509753.1"/>
    <property type="molecule type" value="Genomic_DNA"/>
</dbReference>
<dbReference type="AlphaFoldDB" id="A0A9X2P0S3"/>
<gene>
    <name evidence="2" type="ORF">M1B78_16750</name>
</gene>
<dbReference type="PROSITE" id="PS51257">
    <property type="entry name" value="PROKAR_LIPOPROTEIN"/>
    <property type="match status" value="1"/>
</dbReference>
<keyword evidence="1" id="KW-0175">Coiled coil</keyword>
<name>A0A9X2P0S3_9BACE</name>
<evidence type="ECO:0000256" key="1">
    <source>
        <dbReference type="SAM" id="Coils"/>
    </source>
</evidence>
<dbReference type="RefSeq" id="WP_257941307.1">
    <property type="nucleotide sequence ID" value="NZ_JAMZEE010000057.1"/>
</dbReference>
<sequence>MNKKFLSVTLFSALMIGATGTFTSCKDYDDDIKNLQEQLDKKASIDDLNAKVATLQAAVDEAKNAANEAKAKAQEALDKAGSAEGGVSDDDLKALKKELQDQIDKLASLATVDAKIKELKESLASEFISEADLKKLATEVETLSVKVMALIGHRLTSLTLIPTTHINGIPSIELLTLTYTPQVFAAKNYADHAADPSKHTNRPVLDHTAVKGAKALSISTEKNEVSYKISPSIGVMKEDVKLPMFECFTSQNVTKAAPELSQNKPLEVVDYDVKDGVMTVLYKKNAEYVGKSIGTTGSAHGEGKLEKFWMASLKTPIADKNLTDAEKEAGKDVFVNSEYSRIEESTVYPYLANKKIDFTKDFTTDFADEMQDGRYVHYHDSLCLYKSGNEQLVDVKQSYDSPLDLRTLVTVCYTYTDKQHASHKELTNYADYGLEFRFSLAKAKYLQGDRKTDEQAFGRILSDGYTLKSEVYDVELGDTEYSKTSIGREPIIRAELWDKNNGNMIAVRYIKIRWTGEKDQTIAAITFPNDTVTCKDMFQQLFSKEMNEKIYHMVKFDGGQSMSKTQFHSIYKEMEILELRKDGKKVDLSKLAISKADTDWIEGSDKVGKDGAEKIDNEKDLVFALLQDAEDNTSYNLVWAMNPKTVGTLAYNATNKTYASTFEIDVKYIDKAGLNGDIKQTFKQTIIAPTQNFAYQGTYWKNGVGEGIFNVNPIVYATANDGGTQKDPHVYPGTADGCQLADYSHIEADLVNGFVNATTKEKPANLAQFIQYIRGCAEVKFIFDKDKLANYDYLKGFSVSKDGTQLWSSAQAGTTPVDTEKGENKNIGMNDAGIYDYVQVDNLAATINNLMGADAAENKKNLPWNYDETLMSGNNECSSIIRLHEKDNLNGTPAALKLIGKEVPVKLVVAYNEFNVIPVQEFEVHFISPLTIDGSISDNFIDAEVDGSFLSVAKNFTFTDWNNYPVAAENVKGDRGAYAHALYDYYAVREVKFLTEKTTTSLTWNDTTNTYEHKDGVTDGKLPTNASLKMMNWVETSPKSTATETKADPTHLAYFNNNGTPVNVDYNMFLTVNVNYKWGVLSKNDLKVIVKKAVGTPTK</sequence>